<evidence type="ECO:0000256" key="14">
    <source>
        <dbReference type="SAM" id="Phobius"/>
    </source>
</evidence>
<feature type="transmembrane region" description="Helical" evidence="14">
    <location>
        <begin position="627"/>
        <end position="646"/>
    </location>
</feature>
<dbReference type="Pfam" id="PF01618">
    <property type="entry name" value="MotA_ExbB"/>
    <property type="match status" value="1"/>
</dbReference>
<dbReference type="InterPro" id="IPR036942">
    <property type="entry name" value="Beta-barrel_TonB_sf"/>
</dbReference>
<evidence type="ECO:0000256" key="6">
    <source>
        <dbReference type="ARBA" id="ARBA00022692"/>
    </source>
</evidence>
<keyword evidence="5" id="KW-1003">Cell membrane</keyword>
<comment type="similarity">
    <text evidence="11 12">Belongs to the TonB-dependent receptor family.</text>
</comment>
<keyword evidence="10 11" id="KW-0998">Cell outer membrane</keyword>
<evidence type="ECO:0000256" key="8">
    <source>
        <dbReference type="ARBA" id="ARBA00023077"/>
    </source>
</evidence>
<evidence type="ECO:0000259" key="16">
    <source>
        <dbReference type="Pfam" id="PF00593"/>
    </source>
</evidence>
<dbReference type="Gene3D" id="2.40.170.20">
    <property type="entry name" value="TonB-dependent receptor, beta-barrel domain"/>
    <property type="match status" value="1"/>
</dbReference>
<evidence type="ECO:0000256" key="4">
    <source>
        <dbReference type="ARBA" id="ARBA00022452"/>
    </source>
</evidence>
<dbReference type="PANTHER" id="PTHR47234:SF2">
    <property type="entry name" value="TONB-DEPENDENT RECEPTOR"/>
    <property type="match status" value="1"/>
</dbReference>
<keyword evidence="3 11" id="KW-0813">Transport</keyword>
<keyword evidence="4 11" id="KW-1134">Transmembrane beta strand</keyword>
<reference evidence="19 20" key="1">
    <citation type="submission" date="2018-04" db="EMBL/GenBank/DDBJ databases">
        <title>Acinetobacter junii Genome sequencing and assembly.</title>
        <authorList>
            <person name="Su J."/>
            <person name="Rensing C."/>
            <person name="Mazhar H.S."/>
        </authorList>
    </citation>
    <scope>NUCLEOTIDE SEQUENCE [LARGE SCALE GENOMIC DNA]</scope>
    <source>
        <strain evidence="19 20">SC22</strain>
    </source>
</reference>
<evidence type="ECO:0000256" key="12">
    <source>
        <dbReference type="RuleBase" id="RU003357"/>
    </source>
</evidence>
<dbReference type="InterPro" id="IPR012910">
    <property type="entry name" value="Plug_dom"/>
</dbReference>
<evidence type="ECO:0000313" key="20">
    <source>
        <dbReference type="Proteomes" id="UP000253688"/>
    </source>
</evidence>
<evidence type="ECO:0000313" key="19">
    <source>
        <dbReference type="EMBL" id="RBA43454.1"/>
    </source>
</evidence>
<keyword evidence="15" id="KW-0732">Signal</keyword>
<name>A0A365PFG7_ACIJU</name>
<feature type="signal peptide" evidence="15">
    <location>
        <begin position="1"/>
        <end position="37"/>
    </location>
</feature>
<dbReference type="GO" id="GO:0005886">
    <property type="term" value="C:plasma membrane"/>
    <property type="evidence" value="ECO:0007669"/>
    <property type="project" value="UniProtKB-SubCell"/>
</dbReference>
<dbReference type="PANTHER" id="PTHR47234">
    <property type="match status" value="1"/>
</dbReference>
<evidence type="ECO:0000256" key="11">
    <source>
        <dbReference type="PROSITE-ProRule" id="PRU01360"/>
    </source>
</evidence>
<evidence type="ECO:0000256" key="9">
    <source>
        <dbReference type="ARBA" id="ARBA00023136"/>
    </source>
</evidence>
<keyword evidence="7 14" id="KW-1133">Transmembrane helix</keyword>
<evidence type="ECO:0008006" key="21">
    <source>
        <dbReference type="Google" id="ProtNLM"/>
    </source>
</evidence>
<dbReference type="Pfam" id="PF00593">
    <property type="entry name" value="TonB_dep_Rec_b-barrel"/>
    <property type="match status" value="1"/>
</dbReference>
<dbReference type="InterPro" id="IPR000531">
    <property type="entry name" value="Beta-barrel_TonB"/>
</dbReference>
<keyword evidence="13" id="KW-0653">Protein transport</keyword>
<evidence type="ECO:0000256" key="7">
    <source>
        <dbReference type="ARBA" id="ARBA00022989"/>
    </source>
</evidence>
<evidence type="ECO:0000256" key="2">
    <source>
        <dbReference type="ARBA" id="ARBA00004651"/>
    </source>
</evidence>
<evidence type="ECO:0000256" key="10">
    <source>
        <dbReference type="ARBA" id="ARBA00023237"/>
    </source>
</evidence>
<evidence type="ECO:0000256" key="3">
    <source>
        <dbReference type="ARBA" id="ARBA00022448"/>
    </source>
</evidence>
<comment type="subcellular location">
    <subcellularLocation>
        <location evidence="2">Cell membrane</location>
        <topology evidence="2">Multi-pass membrane protein</topology>
    </subcellularLocation>
    <subcellularLocation>
        <location evidence="1 11">Cell outer membrane</location>
        <topology evidence="1 11">Multi-pass membrane protein</topology>
    </subcellularLocation>
    <subcellularLocation>
        <location evidence="13">Membrane</location>
        <topology evidence="13">Multi-pass membrane protein</topology>
    </subcellularLocation>
</comment>
<feature type="domain" description="TonB-dependent receptor-like beta-barrel" evidence="16">
    <location>
        <begin position="380"/>
        <end position="570"/>
    </location>
</feature>
<dbReference type="Gene3D" id="2.170.130.10">
    <property type="entry name" value="TonB-dependent receptor, plug domain"/>
    <property type="match status" value="1"/>
</dbReference>
<feature type="transmembrane region" description="Helical" evidence="14">
    <location>
        <begin position="775"/>
        <end position="796"/>
    </location>
</feature>
<dbReference type="GO" id="GO:0015031">
    <property type="term" value="P:protein transport"/>
    <property type="evidence" value="ECO:0007669"/>
    <property type="project" value="UniProtKB-KW"/>
</dbReference>
<feature type="transmembrane region" description="Helical" evidence="14">
    <location>
        <begin position="728"/>
        <end position="751"/>
    </location>
</feature>
<dbReference type="STRING" id="40215.BVL33_05655"/>
<dbReference type="PROSITE" id="PS52016">
    <property type="entry name" value="TONB_DEPENDENT_REC_3"/>
    <property type="match status" value="1"/>
</dbReference>
<dbReference type="EMBL" id="QEWH01000107">
    <property type="protein sequence ID" value="RBA43454.1"/>
    <property type="molecule type" value="Genomic_DNA"/>
</dbReference>
<feature type="domain" description="MotA/TolQ/ExbB proton channel" evidence="17">
    <location>
        <begin position="709"/>
        <end position="807"/>
    </location>
</feature>
<dbReference type="InterPro" id="IPR039426">
    <property type="entry name" value="TonB-dep_rcpt-like"/>
</dbReference>
<feature type="domain" description="TonB-dependent receptor plug" evidence="18">
    <location>
        <begin position="67"/>
        <end position="179"/>
    </location>
</feature>
<accession>A0A365PFG7</accession>
<evidence type="ECO:0000256" key="5">
    <source>
        <dbReference type="ARBA" id="ARBA00022475"/>
    </source>
</evidence>
<sequence>MKKTNFVQSNAMPKASKTVLKLSTLSLSMLCLTMTHAAENESTTEDKPAKVVKVAVTGSSIKGVAAQSASPITVIRADDLVKQGVTTVEEALTKVSANQAGFSTAQNVGASNTEGSSANLRALGTDKTLILLNGRRLAYSPFSTSTTNLNIIPMAMVDRIEILRDGASAIYGADAIAGVINFITKKSFEGLNISAGFIQPEQSGGDKQDISIFGGYGDLDEQGFNLMGVIDYRRSNDIMAKDRKISQRGGLIPELGIDGTSANGFPANFRDPVTGALGNPYGDLNCNNAPNTIADGGLCYLNTQALIGIVPKTETISALGRGTFKLNDNFNAIAEYVYSRNEVTTSIAPDVYSRSVTLPSTSPYYPGNGITPEVAGLSGNPLELYLRSQAGNRMSNPVNESHRALISLEGEAYGWDINTGLSYARSEATDGFAGGYLNKSKLQDALNNGTINPFGPSENQELWKSFEVKGDTNTGTLTATTFDFTISRPIYTLPAGDVGFALGGSFSKQDWKANVNSEIVSQVPGSGIDPSKPESKGKRDITAAFAELHVPITKTLEAQLAARYDDYSSVWAEETTQPTAITTVATDATTQSSPTPPPLPATEEKVHNPYGLEALWREGDLVAKTTLFILVLMSIGTWYIILSKLFQQSKIKRHGTEAERNFWEADTLNSAKESLDPSSTYRYIAEKGIHSTKHHDGTLLERIDFNTWVTISIQRAIDKVQSHLGNGLAFLATVGSTAPFVGLFGTVWGIYHALTAIGISGQASIDKVAGPVGEALIMTAIGLAVAVPAVLGYNWLTRRNKAVMDNVRSFGSDLHAVLLSGELRSNPVNRDSK</sequence>
<proteinExistence type="inferred from homology"/>
<protein>
    <recommendedName>
        <fullName evidence="21">TonB-dependent receptor</fullName>
    </recommendedName>
</protein>
<dbReference type="Proteomes" id="UP000253688">
    <property type="component" value="Unassembled WGS sequence"/>
</dbReference>
<evidence type="ECO:0000256" key="13">
    <source>
        <dbReference type="RuleBase" id="RU004057"/>
    </source>
</evidence>
<dbReference type="InterPro" id="IPR002898">
    <property type="entry name" value="MotA_ExbB_proton_chnl"/>
</dbReference>
<keyword evidence="8 12" id="KW-0798">TonB box</keyword>
<keyword evidence="9 11" id="KW-0472">Membrane</keyword>
<evidence type="ECO:0000256" key="15">
    <source>
        <dbReference type="SAM" id="SignalP"/>
    </source>
</evidence>
<evidence type="ECO:0000256" key="1">
    <source>
        <dbReference type="ARBA" id="ARBA00004571"/>
    </source>
</evidence>
<dbReference type="InterPro" id="IPR037066">
    <property type="entry name" value="Plug_dom_sf"/>
</dbReference>
<comment type="caution">
    <text evidence="19">The sequence shown here is derived from an EMBL/GenBank/DDBJ whole genome shotgun (WGS) entry which is preliminary data.</text>
</comment>
<evidence type="ECO:0000259" key="17">
    <source>
        <dbReference type="Pfam" id="PF01618"/>
    </source>
</evidence>
<feature type="chain" id="PRO_5016926122" description="TonB-dependent receptor" evidence="15">
    <location>
        <begin position="38"/>
        <end position="833"/>
    </location>
</feature>
<dbReference type="Pfam" id="PF07715">
    <property type="entry name" value="Plug"/>
    <property type="match status" value="1"/>
</dbReference>
<comment type="similarity">
    <text evidence="13">Belongs to the exbB/tolQ family.</text>
</comment>
<evidence type="ECO:0000259" key="18">
    <source>
        <dbReference type="Pfam" id="PF07715"/>
    </source>
</evidence>
<organism evidence="19 20">
    <name type="scientific">Acinetobacter junii</name>
    <dbReference type="NCBI Taxonomy" id="40215"/>
    <lineage>
        <taxon>Bacteria</taxon>
        <taxon>Pseudomonadati</taxon>
        <taxon>Pseudomonadota</taxon>
        <taxon>Gammaproteobacteria</taxon>
        <taxon>Moraxellales</taxon>
        <taxon>Moraxellaceae</taxon>
        <taxon>Acinetobacter</taxon>
    </lineage>
</organism>
<dbReference type="SUPFAM" id="SSF56935">
    <property type="entry name" value="Porins"/>
    <property type="match status" value="1"/>
</dbReference>
<gene>
    <name evidence="19" type="ORF">DC346_14825</name>
</gene>
<keyword evidence="6 11" id="KW-0812">Transmembrane</keyword>
<dbReference type="AlphaFoldDB" id="A0A365PFG7"/>
<dbReference type="GO" id="GO:0009279">
    <property type="term" value="C:cell outer membrane"/>
    <property type="evidence" value="ECO:0007669"/>
    <property type="project" value="UniProtKB-SubCell"/>
</dbReference>